<protein>
    <recommendedName>
        <fullName evidence="7">Protein kinase domain-containing protein</fullName>
    </recommendedName>
</protein>
<dbReference type="SUPFAM" id="SSF56112">
    <property type="entry name" value="Protein kinase-like (PK-like)"/>
    <property type="match status" value="1"/>
</dbReference>
<evidence type="ECO:0000259" key="7">
    <source>
        <dbReference type="PROSITE" id="PS50011"/>
    </source>
</evidence>
<evidence type="ECO:0000256" key="5">
    <source>
        <dbReference type="ARBA" id="ARBA00022840"/>
    </source>
</evidence>
<sequence>HHQCNTLYAVAGLPEHSSLIRKNAFVKPKSSIPARTVPKSGSAPLLGRARAPAAVVTCSQSGPAIVSKAVRLAIPLATDRDLLSNAVPIYYSNNSSADEAIVEINLNAWTGDVGTFSSVDTLVQSDEERTDVDDHLVTSPHDSLASPYLQLSIQDFNIQFVIGQGAFGKVALTLLKGSQRTYAVKIILKSKLHHSVLCSQMLREQEVACLVSGLLFLAGIEASFHDSVNFYLLMEYYPMSLHDYWHDAGSIPSELTQLWTAEMASGLNALHVCSIIHCNFKLDNILLGADRHVCIADFSLAKHFPAPVLAMPAVFANGKPIPGRVMYMNPTTAGIMGTWKYMALELLLEQLYSYLVDWWALGVAVYAMCFSHLPWDHSKLAELKKLILYTKVPIAPFWVCDPELHMVIHTALEKNPMFRITFNTIQAMPFFCNINWACIGSMPIKLPVPSANQSGHPRPWPAISAFTPDATTVPVHPDAHPQFTWAGAAFMANKTAADAVLVDEQLVQDAIVSLDGEVPVFDAPVAWKAAFSDDVRPVVVEGSASLCDSEATVVSGSPASSHEAKAAAMSMVPKGNKLKKWWKHVVCKKECRRAQER</sequence>
<evidence type="ECO:0000256" key="3">
    <source>
        <dbReference type="ARBA" id="ARBA00022741"/>
    </source>
</evidence>
<dbReference type="Gene3D" id="1.10.510.10">
    <property type="entry name" value="Transferase(Phosphotransferase) domain 1"/>
    <property type="match status" value="1"/>
</dbReference>
<dbReference type="Pfam" id="PF00069">
    <property type="entry name" value="Pkinase"/>
    <property type="match status" value="1"/>
</dbReference>
<dbReference type="Gene3D" id="3.30.200.20">
    <property type="entry name" value="Phosphorylase Kinase, domain 1"/>
    <property type="match status" value="1"/>
</dbReference>
<keyword evidence="3 6" id="KW-0547">Nucleotide-binding</keyword>
<evidence type="ECO:0000256" key="1">
    <source>
        <dbReference type="ARBA" id="ARBA00022527"/>
    </source>
</evidence>
<feature type="binding site" evidence="6">
    <location>
        <position position="189"/>
    </location>
    <ligand>
        <name>ATP</name>
        <dbReference type="ChEBI" id="CHEBI:30616"/>
    </ligand>
</feature>
<keyword evidence="1" id="KW-0723">Serine/threonine-protein kinase</keyword>
<keyword evidence="9" id="KW-1185">Reference proteome</keyword>
<keyword evidence="4" id="KW-0418">Kinase</keyword>
<dbReference type="GO" id="GO:0004674">
    <property type="term" value="F:protein serine/threonine kinase activity"/>
    <property type="evidence" value="ECO:0007669"/>
    <property type="project" value="UniProtKB-KW"/>
</dbReference>
<dbReference type="PANTHER" id="PTHR24351">
    <property type="entry name" value="RIBOSOMAL PROTEIN S6 KINASE"/>
    <property type="match status" value="1"/>
</dbReference>
<dbReference type="OrthoDB" id="68483at2759"/>
<evidence type="ECO:0000313" key="8">
    <source>
        <dbReference type="EMBL" id="TFY73411.1"/>
    </source>
</evidence>
<accession>A0A4Y9ZHW3</accession>
<comment type="caution">
    <text evidence="8">The sequence shown here is derived from an EMBL/GenBank/DDBJ whole genome shotgun (WGS) entry which is preliminary data.</text>
</comment>
<dbReference type="PROSITE" id="PS50011">
    <property type="entry name" value="PROTEIN_KINASE_DOM"/>
    <property type="match status" value="1"/>
</dbReference>
<name>A0A4Y9ZHW3_9AGAM</name>
<gene>
    <name evidence="8" type="ORF">EWM64_g10601</name>
</gene>
<dbReference type="PROSITE" id="PS00107">
    <property type="entry name" value="PROTEIN_KINASE_ATP"/>
    <property type="match status" value="1"/>
</dbReference>
<evidence type="ECO:0000256" key="6">
    <source>
        <dbReference type="PROSITE-ProRule" id="PRU10141"/>
    </source>
</evidence>
<dbReference type="STRING" id="135208.A0A4Y9ZHW3"/>
<evidence type="ECO:0000256" key="4">
    <source>
        <dbReference type="ARBA" id="ARBA00022777"/>
    </source>
</evidence>
<dbReference type="InterPro" id="IPR017441">
    <property type="entry name" value="Protein_kinase_ATP_BS"/>
</dbReference>
<dbReference type="GO" id="GO:0005524">
    <property type="term" value="F:ATP binding"/>
    <property type="evidence" value="ECO:0007669"/>
    <property type="project" value="UniProtKB-UniRule"/>
</dbReference>
<feature type="non-terminal residue" evidence="8">
    <location>
        <position position="1"/>
    </location>
</feature>
<evidence type="ECO:0000256" key="2">
    <source>
        <dbReference type="ARBA" id="ARBA00022679"/>
    </source>
</evidence>
<organism evidence="8 9">
    <name type="scientific">Hericium alpestre</name>
    <dbReference type="NCBI Taxonomy" id="135208"/>
    <lineage>
        <taxon>Eukaryota</taxon>
        <taxon>Fungi</taxon>
        <taxon>Dikarya</taxon>
        <taxon>Basidiomycota</taxon>
        <taxon>Agaricomycotina</taxon>
        <taxon>Agaricomycetes</taxon>
        <taxon>Russulales</taxon>
        <taxon>Hericiaceae</taxon>
        <taxon>Hericium</taxon>
    </lineage>
</organism>
<dbReference type="AlphaFoldDB" id="A0A4Y9ZHW3"/>
<dbReference type="Proteomes" id="UP000298061">
    <property type="component" value="Unassembled WGS sequence"/>
</dbReference>
<keyword evidence="5 6" id="KW-0067">ATP-binding</keyword>
<evidence type="ECO:0000313" key="9">
    <source>
        <dbReference type="Proteomes" id="UP000298061"/>
    </source>
</evidence>
<reference evidence="8 9" key="1">
    <citation type="submission" date="2019-02" db="EMBL/GenBank/DDBJ databases">
        <title>Genome sequencing of the rare red list fungi Hericium alpestre (H. flagellum).</title>
        <authorList>
            <person name="Buettner E."/>
            <person name="Kellner H."/>
        </authorList>
    </citation>
    <scope>NUCLEOTIDE SEQUENCE [LARGE SCALE GENOMIC DNA]</scope>
    <source>
        <strain evidence="8 9">DSM 108284</strain>
    </source>
</reference>
<keyword evidence="2" id="KW-0808">Transferase</keyword>
<dbReference type="InterPro" id="IPR011009">
    <property type="entry name" value="Kinase-like_dom_sf"/>
</dbReference>
<dbReference type="EMBL" id="SFCI01002891">
    <property type="protein sequence ID" value="TFY73411.1"/>
    <property type="molecule type" value="Genomic_DNA"/>
</dbReference>
<feature type="domain" description="Protein kinase" evidence="7">
    <location>
        <begin position="156"/>
        <end position="431"/>
    </location>
</feature>
<proteinExistence type="predicted"/>
<dbReference type="InterPro" id="IPR000719">
    <property type="entry name" value="Prot_kinase_dom"/>
</dbReference>